<keyword evidence="1" id="KW-0805">Transcription regulation</keyword>
<dbReference type="OrthoDB" id="6291706at2"/>
<dbReference type="GO" id="GO:0003677">
    <property type="term" value="F:DNA binding"/>
    <property type="evidence" value="ECO:0007669"/>
    <property type="project" value="UniProtKB-KW"/>
</dbReference>
<proteinExistence type="predicted"/>
<evidence type="ECO:0000313" key="6">
    <source>
        <dbReference type="Proteomes" id="UP000295717"/>
    </source>
</evidence>
<dbReference type="AlphaFoldDB" id="A0A4R3MZI9"/>
<evidence type="ECO:0000259" key="4">
    <source>
        <dbReference type="Pfam" id="PF03472"/>
    </source>
</evidence>
<dbReference type="Proteomes" id="UP000295717">
    <property type="component" value="Unassembled WGS sequence"/>
</dbReference>
<dbReference type="EMBL" id="SMAO01000007">
    <property type="protein sequence ID" value="TCT19749.1"/>
    <property type="molecule type" value="Genomic_DNA"/>
</dbReference>
<protein>
    <submittedName>
        <fullName evidence="5">Autoinducer binding domain-containing protein</fullName>
    </submittedName>
</protein>
<sequence length="253" mass="28657">MQLIVDYVSELCAAEGMDQCFEALERAVIRLGFDGIAYSSYLLRLNGEGGASPVILRSEGFDVAFLTHYAEAGFADQDFTIKRILQGDLSPMDWWHEAERGTLEQEEKAVIEVARHDYGLCNGISIPTLSDRDEIAGASLVSRDRGPEFGRLLDERLEVLRNLVRLFHDRLHADPVCRKTMMLARLSDLSEKERKTLEFLTTGRPLKSIDGKDVTPAYANKLLNDLSHRLGASNRQQLRYVLGLYRIHELWDS</sequence>
<dbReference type="Pfam" id="PF03472">
    <property type="entry name" value="Autoind_bind"/>
    <property type="match status" value="1"/>
</dbReference>
<dbReference type="RefSeq" id="WP_132977800.1">
    <property type="nucleotide sequence ID" value="NZ_SMAO01000007.1"/>
</dbReference>
<reference evidence="5 6" key="1">
    <citation type="submission" date="2019-03" db="EMBL/GenBank/DDBJ databases">
        <title>Genomic Encyclopedia of Type Strains, Phase IV (KMG-IV): sequencing the most valuable type-strain genomes for metagenomic binning, comparative biology and taxonomic classification.</title>
        <authorList>
            <person name="Goeker M."/>
        </authorList>
    </citation>
    <scope>NUCLEOTIDE SEQUENCE [LARGE SCALE GENOMIC DNA]</scope>
    <source>
        <strain evidence="5 6">DSM 13587</strain>
    </source>
</reference>
<evidence type="ECO:0000313" key="5">
    <source>
        <dbReference type="EMBL" id="TCT19749.1"/>
    </source>
</evidence>
<keyword evidence="6" id="KW-1185">Reference proteome</keyword>
<keyword evidence="3" id="KW-0804">Transcription</keyword>
<accession>A0A4R3MZI9</accession>
<dbReference type="Gene3D" id="3.30.450.80">
    <property type="entry name" value="Transcription factor LuxR-like, autoinducer-binding domain"/>
    <property type="match status" value="1"/>
</dbReference>
<organism evidence="5 6">
    <name type="scientific">Thiobaca trueperi</name>
    <dbReference type="NCBI Taxonomy" id="127458"/>
    <lineage>
        <taxon>Bacteria</taxon>
        <taxon>Pseudomonadati</taxon>
        <taxon>Pseudomonadota</taxon>
        <taxon>Gammaproteobacteria</taxon>
        <taxon>Chromatiales</taxon>
        <taxon>Chromatiaceae</taxon>
        <taxon>Thiobaca</taxon>
    </lineage>
</organism>
<gene>
    <name evidence="5" type="ORF">EDC35_10777</name>
</gene>
<comment type="caution">
    <text evidence="5">The sequence shown here is derived from an EMBL/GenBank/DDBJ whole genome shotgun (WGS) entry which is preliminary data.</text>
</comment>
<dbReference type="InterPro" id="IPR036693">
    <property type="entry name" value="TF_LuxR_autoind-bd_dom_sf"/>
</dbReference>
<evidence type="ECO:0000256" key="3">
    <source>
        <dbReference type="ARBA" id="ARBA00023163"/>
    </source>
</evidence>
<feature type="domain" description="Transcription factor LuxR-like autoinducer-binding" evidence="4">
    <location>
        <begin position="18"/>
        <end position="171"/>
    </location>
</feature>
<dbReference type="InterPro" id="IPR005143">
    <property type="entry name" value="TF_LuxR_autoind-bd_dom"/>
</dbReference>
<dbReference type="SUPFAM" id="SSF75516">
    <property type="entry name" value="Pheromone-binding domain of LuxR-like quorum-sensing transcription factors"/>
    <property type="match status" value="1"/>
</dbReference>
<evidence type="ECO:0000256" key="1">
    <source>
        <dbReference type="ARBA" id="ARBA00023015"/>
    </source>
</evidence>
<keyword evidence="2" id="KW-0238">DNA-binding</keyword>
<evidence type="ECO:0000256" key="2">
    <source>
        <dbReference type="ARBA" id="ARBA00023125"/>
    </source>
</evidence>
<name>A0A4R3MZI9_9GAMM</name>